<evidence type="ECO:0000256" key="1">
    <source>
        <dbReference type="SAM" id="Coils"/>
    </source>
</evidence>
<evidence type="ECO:0000313" key="3">
    <source>
        <dbReference type="Proteomes" id="UP000613177"/>
    </source>
</evidence>
<dbReference type="PANTHER" id="PTHR31962">
    <property type="entry name" value="SPHINGOLIPID LONG CHAIN BASE-RESPONSIVE PROTEIN PIL1"/>
    <property type="match status" value="1"/>
</dbReference>
<evidence type="ECO:0000313" key="2">
    <source>
        <dbReference type="EMBL" id="KAG2237151.1"/>
    </source>
</evidence>
<dbReference type="InterPro" id="IPR027267">
    <property type="entry name" value="AH/BAR_dom_sf"/>
</dbReference>
<reference evidence="2" key="1">
    <citation type="submission" date="2021-01" db="EMBL/GenBank/DDBJ databases">
        <title>Metabolic potential, ecology and presence of endohyphal bacteria is reflected in genomic diversity of Mucoromycotina.</title>
        <authorList>
            <person name="Muszewska A."/>
            <person name="Okrasinska A."/>
            <person name="Steczkiewicz K."/>
            <person name="Drgas O."/>
            <person name="Orlowska M."/>
            <person name="Perlinska-Lenart U."/>
            <person name="Aleksandrzak-Piekarczyk T."/>
            <person name="Szatraj K."/>
            <person name="Zielenkiewicz U."/>
            <person name="Pilsyk S."/>
            <person name="Malc E."/>
            <person name="Mieczkowski P."/>
            <person name="Kruszewska J.S."/>
            <person name="Biernat P."/>
            <person name="Pawlowska J."/>
        </authorList>
    </citation>
    <scope>NUCLEOTIDE SEQUENCE</scope>
    <source>
        <strain evidence="2">WA0000018081</strain>
    </source>
</reference>
<dbReference type="InterPro" id="IPR028245">
    <property type="entry name" value="PIL1/LSP1"/>
</dbReference>
<dbReference type="Gene3D" id="1.20.1270.60">
    <property type="entry name" value="Arfaptin homology (AH) domain/BAR domain"/>
    <property type="match status" value="1"/>
</dbReference>
<proteinExistence type="predicted"/>
<dbReference type="Pfam" id="PF13805">
    <property type="entry name" value="Pil1"/>
    <property type="match status" value="1"/>
</dbReference>
<dbReference type="PANTHER" id="PTHR31962:SF1">
    <property type="entry name" value="SPHINGOLIPID LONG CHAIN BASE-RESPONSIVE PROTEIN PIL1"/>
    <property type="match status" value="1"/>
</dbReference>
<dbReference type="Proteomes" id="UP000613177">
    <property type="component" value="Unassembled WGS sequence"/>
</dbReference>
<comment type="caution">
    <text evidence="2">The sequence shown here is derived from an EMBL/GenBank/DDBJ whole genome shotgun (WGS) entry which is preliminary data.</text>
</comment>
<dbReference type="GO" id="GO:0005886">
    <property type="term" value="C:plasma membrane"/>
    <property type="evidence" value="ECO:0007669"/>
    <property type="project" value="TreeGrafter"/>
</dbReference>
<dbReference type="AlphaFoldDB" id="A0A8H7SZF2"/>
<protein>
    <submittedName>
        <fullName evidence="2">Uncharacterized protein</fullName>
    </submittedName>
</protein>
<feature type="coiled-coil region" evidence="1">
    <location>
        <begin position="96"/>
        <end position="164"/>
    </location>
</feature>
<gene>
    <name evidence="2" type="ORF">INT48_004653</name>
</gene>
<sequence>MNFKDLQFNIGKLTTNVKSQVAKNNPLQNHDTRSLNLWLFEERNDLAYMRTAGYHHAETNKAFLDWVKEELVKNRDNQEYSQDIEDIGTALVTLLNKQVELEKQRAIKSMREKEREINDLKEKKQALTERVKHLKKSNAGSKKLIELEKELQELNDNQAKESEDNTDFKKFILKEAFYLRFNALQEYSEKTALIAGFGKYLVDLLDNNNDGSCDTILMDALLTVDGWEPTDQRHTLTKEDDLLLDNQGDDAVLLTDQDIKLPTIIKSESKEELEQDDYFNQLFKRVSLQKKNPISHHKSYAEFQTQFNLPTAATTAITKDSLPAYSKNDSVLVTDEKK</sequence>
<keyword evidence="3" id="KW-1185">Reference proteome</keyword>
<dbReference type="GO" id="GO:0070941">
    <property type="term" value="P:eisosome assembly"/>
    <property type="evidence" value="ECO:0007669"/>
    <property type="project" value="TreeGrafter"/>
</dbReference>
<accession>A0A8H7SZF2</accession>
<dbReference type="EMBL" id="JAEPRE010000009">
    <property type="protein sequence ID" value="KAG2237151.1"/>
    <property type="molecule type" value="Genomic_DNA"/>
</dbReference>
<organism evidence="2 3">
    <name type="scientific">Thamnidium elegans</name>
    <dbReference type="NCBI Taxonomy" id="101142"/>
    <lineage>
        <taxon>Eukaryota</taxon>
        <taxon>Fungi</taxon>
        <taxon>Fungi incertae sedis</taxon>
        <taxon>Mucoromycota</taxon>
        <taxon>Mucoromycotina</taxon>
        <taxon>Mucoromycetes</taxon>
        <taxon>Mucorales</taxon>
        <taxon>Mucorineae</taxon>
        <taxon>Mucoraceae</taxon>
        <taxon>Thamnidium</taxon>
    </lineage>
</organism>
<dbReference type="GO" id="GO:0036286">
    <property type="term" value="C:eisosome filament"/>
    <property type="evidence" value="ECO:0007669"/>
    <property type="project" value="TreeGrafter"/>
</dbReference>
<dbReference type="GO" id="GO:0008289">
    <property type="term" value="F:lipid binding"/>
    <property type="evidence" value="ECO:0007669"/>
    <property type="project" value="TreeGrafter"/>
</dbReference>
<dbReference type="GO" id="GO:0006897">
    <property type="term" value="P:endocytosis"/>
    <property type="evidence" value="ECO:0007669"/>
    <property type="project" value="TreeGrafter"/>
</dbReference>
<keyword evidence="1" id="KW-0175">Coiled coil</keyword>
<name>A0A8H7SZF2_9FUNG</name>